<evidence type="ECO:0000313" key="4">
    <source>
        <dbReference type="Proteomes" id="UP001583186"/>
    </source>
</evidence>
<sequence length="226" mass="24083">MRFTTSILSSLAWYGTTVLANPCKPSTPASSSTSQSSSSSVAPSTSPSPSTVPAVCENLVQNPSFDEGDDFMDHWRITAAAPNGVFGYKRTAGLYCSPTYDATDSSPSPCYYVFNEANAAADFYLYQDDIPVIPGSTYTYTIRYRVSHCSATDAFFLYVNGAAVAHLYLAGEPNAWKTLSATWTAPTTGQDPTVATIGLSNNNLDASVLVYFADISFGTCTHGGSR</sequence>
<feature type="chain" id="PRO_5045637048" description="CBM-cenC domain-containing protein" evidence="2">
    <location>
        <begin position="21"/>
        <end position="226"/>
    </location>
</feature>
<reference evidence="3 4" key="1">
    <citation type="journal article" date="2024" name="IMA Fungus">
        <title>IMA Genome - F19 : A genome assembly and annotation guide to empower mycologists, including annotated draft genome sequences of Ceratocystis pirilliformis, Diaporthe australafricana, Fusarium ophioides, Paecilomyces lecythidis, and Sporothrix stenoceras.</title>
        <authorList>
            <person name="Aylward J."/>
            <person name="Wilson A.M."/>
            <person name="Visagie C.M."/>
            <person name="Spraker J."/>
            <person name="Barnes I."/>
            <person name="Buitendag C."/>
            <person name="Ceriani C."/>
            <person name="Del Mar Angel L."/>
            <person name="du Plessis D."/>
            <person name="Fuchs T."/>
            <person name="Gasser K."/>
            <person name="Kramer D."/>
            <person name="Li W."/>
            <person name="Munsamy K."/>
            <person name="Piso A."/>
            <person name="Price J.L."/>
            <person name="Sonnekus B."/>
            <person name="Thomas C."/>
            <person name="van der Nest A."/>
            <person name="van Dijk A."/>
            <person name="van Heerden A."/>
            <person name="van Vuuren N."/>
            <person name="Yilmaz N."/>
            <person name="Duong T.A."/>
            <person name="van der Merwe N.A."/>
            <person name="Wingfield M.J."/>
            <person name="Wingfield B.D."/>
        </authorList>
    </citation>
    <scope>NUCLEOTIDE SEQUENCE [LARGE SCALE GENOMIC DNA]</scope>
    <source>
        <strain evidence="3 4">CMW 5346</strain>
    </source>
</reference>
<comment type="caution">
    <text evidence="3">The sequence shown here is derived from an EMBL/GenBank/DDBJ whole genome shotgun (WGS) entry which is preliminary data.</text>
</comment>
<dbReference type="Proteomes" id="UP001583186">
    <property type="component" value="Unassembled WGS sequence"/>
</dbReference>
<protein>
    <recommendedName>
        <fullName evidence="5">CBM-cenC domain-containing protein</fullName>
    </recommendedName>
</protein>
<name>A0ABR3Z811_9PEZI</name>
<proteinExistence type="predicted"/>
<dbReference type="SUPFAM" id="SSF49785">
    <property type="entry name" value="Galactose-binding domain-like"/>
    <property type="match status" value="1"/>
</dbReference>
<evidence type="ECO:0008006" key="5">
    <source>
        <dbReference type="Google" id="ProtNLM"/>
    </source>
</evidence>
<dbReference type="Gene3D" id="2.60.120.260">
    <property type="entry name" value="Galactose-binding domain-like"/>
    <property type="match status" value="1"/>
</dbReference>
<feature type="compositionally biased region" description="Low complexity" evidence="1">
    <location>
        <begin position="26"/>
        <end position="52"/>
    </location>
</feature>
<feature type="region of interest" description="Disordered" evidence="1">
    <location>
        <begin position="25"/>
        <end position="52"/>
    </location>
</feature>
<evidence type="ECO:0000256" key="2">
    <source>
        <dbReference type="SAM" id="SignalP"/>
    </source>
</evidence>
<organism evidence="3 4">
    <name type="scientific">Sporothrix stenoceras</name>
    <dbReference type="NCBI Taxonomy" id="5173"/>
    <lineage>
        <taxon>Eukaryota</taxon>
        <taxon>Fungi</taxon>
        <taxon>Dikarya</taxon>
        <taxon>Ascomycota</taxon>
        <taxon>Pezizomycotina</taxon>
        <taxon>Sordariomycetes</taxon>
        <taxon>Sordariomycetidae</taxon>
        <taxon>Ophiostomatales</taxon>
        <taxon>Ophiostomataceae</taxon>
        <taxon>Sporothrix</taxon>
    </lineage>
</organism>
<evidence type="ECO:0000313" key="3">
    <source>
        <dbReference type="EMBL" id="KAL1896739.1"/>
    </source>
</evidence>
<gene>
    <name evidence="3" type="ORF">Sste5346_004371</name>
</gene>
<feature type="signal peptide" evidence="2">
    <location>
        <begin position="1"/>
        <end position="20"/>
    </location>
</feature>
<keyword evidence="4" id="KW-1185">Reference proteome</keyword>
<dbReference type="InterPro" id="IPR008979">
    <property type="entry name" value="Galactose-bd-like_sf"/>
</dbReference>
<accession>A0ABR3Z811</accession>
<evidence type="ECO:0000256" key="1">
    <source>
        <dbReference type="SAM" id="MobiDB-lite"/>
    </source>
</evidence>
<keyword evidence="2" id="KW-0732">Signal</keyword>
<dbReference type="EMBL" id="JAWCUI010000021">
    <property type="protein sequence ID" value="KAL1896739.1"/>
    <property type="molecule type" value="Genomic_DNA"/>
</dbReference>